<evidence type="ECO:0000256" key="7">
    <source>
        <dbReference type="ARBA" id="ARBA00022676"/>
    </source>
</evidence>
<dbReference type="NCBIfam" id="NF008967">
    <property type="entry name" value="PRK12313.1"/>
    <property type="match status" value="1"/>
</dbReference>
<dbReference type="PANTHER" id="PTHR43651:SF3">
    <property type="entry name" value="1,4-ALPHA-GLUCAN-BRANCHING ENZYME"/>
    <property type="match status" value="1"/>
</dbReference>
<dbReference type="EC" id="2.4.1.18" evidence="5 11"/>
<keyword evidence="6" id="KW-0321">Glycogen metabolism</keyword>
<evidence type="ECO:0000256" key="10">
    <source>
        <dbReference type="ARBA" id="ARBA00023277"/>
    </source>
</evidence>
<evidence type="ECO:0000256" key="5">
    <source>
        <dbReference type="ARBA" id="ARBA00012541"/>
    </source>
</evidence>
<dbReference type="InterPro" id="IPR006048">
    <property type="entry name" value="A-amylase/branching_C"/>
</dbReference>
<dbReference type="InterPro" id="IPR004193">
    <property type="entry name" value="Glyco_hydro_13_N"/>
</dbReference>
<evidence type="ECO:0000256" key="4">
    <source>
        <dbReference type="ARBA" id="ARBA00009000"/>
    </source>
</evidence>
<dbReference type="AlphaFoldDB" id="A0A2T0BJK4"/>
<comment type="caution">
    <text evidence="14">The sequence shown here is derived from an EMBL/GenBank/DDBJ whole genome shotgun (WGS) entry which is preliminary data.</text>
</comment>
<evidence type="ECO:0000256" key="9">
    <source>
        <dbReference type="ARBA" id="ARBA00023056"/>
    </source>
</evidence>
<evidence type="ECO:0000256" key="8">
    <source>
        <dbReference type="ARBA" id="ARBA00022679"/>
    </source>
</evidence>
<dbReference type="PIRSF" id="PIRSF000463">
    <property type="entry name" value="GlgB"/>
    <property type="match status" value="1"/>
</dbReference>
<dbReference type="InterPro" id="IPR014756">
    <property type="entry name" value="Ig_E-set"/>
</dbReference>
<dbReference type="InterPro" id="IPR017853">
    <property type="entry name" value="GH"/>
</dbReference>
<dbReference type="GO" id="GO:0005978">
    <property type="term" value="P:glycogen biosynthetic process"/>
    <property type="evidence" value="ECO:0007669"/>
    <property type="project" value="UniProtKB-UniRule"/>
</dbReference>
<dbReference type="Proteomes" id="UP000239471">
    <property type="component" value="Unassembled WGS sequence"/>
</dbReference>
<proteinExistence type="inferred from homology"/>
<evidence type="ECO:0000256" key="1">
    <source>
        <dbReference type="ARBA" id="ARBA00000826"/>
    </source>
</evidence>
<dbReference type="InterPro" id="IPR006407">
    <property type="entry name" value="GlgB"/>
</dbReference>
<dbReference type="Gene3D" id="3.20.20.80">
    <property type="entry name" value="Glycosidases"/>
    <property type="match status" value="1"/>
</dbReference>
<comment type="similarity">
    <text evidence="4">Belongs to the glycosyl hydrolase 13 family. GlgB subfamily.</text>
</comment>
<accession>A0A2T0BJK4</accession>
<organism evidence="14 15">
    <name type="scientific">Clostridium vincentii</name>
    <dbReference type="NCBI Taxonomy" id="52704"/>
    <lineage>
        <taxon>Bacteria</taxon>
        <taxon>Bacillati</taxon>
        <taxon>Bacillota</taxon>
        <taxon>Clostridia</taxon>
        <taxon>Eubacteriales</taxon>
        <taxon>Clostridiaceae</taxon>
        <taxon>Clostridium</taxon>
    </lineage>
</organism>
<dbReference type="UniPathway" id="UPA00164"/>
<dbReference type="OrthoDB" id="9800174at2"/>
<name>A0A2T0BJK4_9CLOT</name>
<evidence type="ECO:0000313" key="15">
    <source>
        <dbReference type="Proteomes" id="UP000239471"/>
    </source>
</evidence>
<sequence>MKNKILKSFYAGECFQAYKYFGAHITNENKVDGVRFSVYAPNASSVQVIGDFNGWTGEAHVMNMVDMKGTYSLFIQDMTEGMMYKYRIYQAPGTICDKADPYAFYSELRPNTASIITNIDNNLFQDNEWMINRSKNFNKPVSIYELHLGSWRKHKNDEWYHYDELCLELINYILDNGFTHIEIMPLNEHPFDGSWGYQSSGYFSATSRYGTVKELMILINKCHESNIGIILDFVPVHFVRDNFSLAMFDGTALYEYEYKDIADSEWGTCNFDYYKNEVISFLMSAATFWLDIYHIDGLRMDAMSNAIYWQGDSERGVNSGGITFLQRMNSGLGKRYPSVMLIAEDSSNYPKVTAPVKYDGLGFDYKWDLGWMHDTLKYFELNPVYRKYHHNLLTFSMNYFYNENYLLPLSHDEVVHGKKTIIDKIWGTYEQKLSQCRTLYTYMITHPGKKLNFMGNEIAQFREWDEDIENDWFLLKYPSHDSFNLYFKKLNHLYKSHQALYLEEFNESNFKWVDADNIDENVYSYIRCTDNEQLLIVLNMSPNRYSHFKLGLNFEGSLMEILNSEKDIYGGCNITNPNEIVTQEIAFNNKSNSISIDLAPFASCVFEIKDIT</sequence>
<dbReference type="Pfam" id="PF00128">
    <property type="entry name" value="Alpha-amylase"/>
    <property type="match status" value="1"/>
</dbReference>
<evidence type="ECO:0000313" key="14">
    <source>
        <dbReference type="EMBL" id="PRR84070.1"/>
    </source>
</evidence>
<dbReference type="PANTHER" id="PTHR43651">
    <property type="entry name" value="1,4-ALPHA-GLUCAN-BRANCHING ENZYME"/>
    <property type="match status" value="1"/>
</dbReference>
<keyword evidence="10" id="KW-0119">Carbohydrate metabolism</keyword>
<dbReference type="GO" id="GO:0043169">
    <property type="term" value="F:cation binding"/>
    <property type="evidence" value="ECO:0007669"/>
    <property type="project" value="InterPro"/>
</dbReference>
<feature type="active site" description="Proton donor" evidence="12">
    <location>
        <position position="344"/>
    </location>
</feature>
<comment type="function">
    <text evidence="2">Catalyzes the formation of the alpha-1,6-glucosidic linkages in glycogen by scission of a 1,4-alpha-linked oligosaccharide from growing alpha-1,4-glucan chains and the subsequent attachment of the oligosaccharide to the alpha-1,6 position.</text>
</comment>
<evidence type="ECO:0000256" key="11">
    <source>
        <dbReference type="NCBIfam" id="TIGR01515"/>
    </source>
</evidence>
<evidence type="ECO:0000256" key="3">
    <source>
        <dbReference type="ARBA" id="ARBA00004964"/>
    </source>
</evidence>
<dbReference type="GO" id="GO:0003844">
    <property type="term" value="F:1,4-alpha-glucan branching enzyme activity"/>
    <property type="evidence" value="ECO:0007669"/>
    <property type="project" value="UniProtKB-UniRule"/>
</dbReference>
<dbReference type="Gene3D" id="2.60.40.10">
    <property type="entry name" value="Immunoglobulins"/>
    <property type="match status" value="1"/>
</dbReference>
<keyword evidence="7 14" id="KW-0328">Glycosyltransferase</keyword>
<dbReference type="InterPro" id="IPR037439">
    <property type="entry name" value="Branching_enzy"/>
</dbReference>
<feature type="active site" description="Nucleophile" evidence="12">
    <location>
        <position position="301"/>
    </location>
</feature>
<dbReference type="SUPFAM" id="SSF51445">
    <property type="entry name" value="(Trans)glycosidases"/>
    <property type="match status" value="1"/>
</dbReference>
<dbReference type="InterPro" id="IPR013783">
    <property type="entry name" value="Ig-like_fold"/>
</dbReference>
<dbReference type="NCBIfam" id="NF003811">
    <property type="entry name" value="PRK05402.1"/>
    <property type="match status" value="1"/>
</dbReference>
<dbReference type="InterPro" id="IPR044143">
    <property type="entry name" value="GlgB_N_E_set_prok"/>
</dbReference>
<dbReference type="SMART" id="SM00642">
    <property type="entry name" value="Aamy"/>
    <property type="match status" value="1"/>
</dbReference>
<dbReference type="GO" id="GO:0005829">
    <property type="term" value="C:cytosol"/>
    <property type="evidence" value="ECO:0007669"/>
    <property type="project" value="TreeGrafter"/>
</dbReference>
<dbReference type="Pfam" id="PF02922">
    <property type="entry name" value="CBM_48"/>
    <property type="match status" value="1"/>
</dbReference>
<dbReference type="NCBIfam" id="TIGR01515">
    <property type="entry name" value="branching_enzym"/>
    <property type="match status" value="1"/>
</dbReference>
<keyword evidence="9" id="KW-0320">Glycogen biosynthesis</keyword>
<dbReference type="Pfam" id="PF02806">
    <property type="entry name" value="Alpha-amylase_C"/>
    <property type="match status" value="1"/>
</dbReference>
<dbReference type="CDD" id="cd02855">
    <property type="entry name" value="E_set_GBE_prok_N"/>
    <property type="match status" value="1"/>
</dbReference>
<dbReference type="Gene3D" id="2.60.40.1180">
    <property type="entry name" value="Golgi alpha-mannosidase II"/>
    <property type="match status" value="1"/>
</dbReference>
<dbReference type="InterPro" id="IPR006047">
    <property type="entry name" value="GH13_cat_dom"/>
</dbReference>
<keyword evidence="8 14" id="KW-0808">Transferase</keyword>
<protein>
    <recommendedName>
        <fullName evidence="5 11">1,4-alpha-glucan branching enzyme</fullName>
        <ecNumber evidence="5 11">2.4.1.18</ecNumber>
    </recommendedName>
</protein>
<evidence type="ECO:0000256" key="12">
    <source>
        <dbReference type="PIRSR" id="PIRSR000463-1"/>
    </source>
</evidence>
<comment type="pathway">
    <text evidence="3">Glycan biosynthesis; glycogen biosynthesis.</text>
</comment>
<evidence type="ECO:0000256" key="2">
    <source>
        <dbReference type="ARBA" id="ARBA00002953"/>
    </source>
</evidence>
<gene>
    <name evidence="14" type="primary">glgB_2</name>
    <name evidence="14" type="ORF">CLVI_03680</name>
</gene>
<dbReference type="EMBL" id="PVXQ01000003">
    <property type="protein sequence ID" value="PRR84070.1"/>
    <property type="molecule type" value="Genomic_DNA"/>
</dbReference>
<dbReference type="RefSeq" id="WP_106058411.1">
    <property type="nucleotide sequence ID" value="NZ_PVXQ01000003.1"/>
</dbReference>
<dbReference type="SUPFAM" id="SSF81296">
    <property type="entry name" value="E set domains"/>
    <property type="match status" value="1"/>
</dbReference>
<dbReference type="SUPFAM" id="SSF51011">
    <property type="entry name" value="Glycosyl hydrolase domain"/>
    <property type="match status" value="1"/>
</dbReference>
<dbReference type="InterPro" id="IPR013780">
    <property type="entry name" value="Glyco_hydro_b"/>
</dbReference>
<dbReference type="CDD" id="cd11322">
    <property type="entry name" value="AmyAc_Glg_BE"/>
    <property type="match status" value="1"/>
</dbReference>
<comment type="catalytic activity">
    <reaction evidence="1">
        <text>Transfers a segment of a (1-&gt;4)-alpha-D-glucan chain to a primary hydroxy group in a similar glucan chain.</text>
        <dbReference type="EC" id="2.4.1.18"/>
    </reaction>
</comment>
<evidence type="ECO:0000259" key="13">
    <source>
        <dbReference type="SMART" id="SM00642"/>
    </source>
</evidence>
<dbReference type="GO" id="GO:0004553">
    <property type="term" value="F:hydrolase activity, hydrolyzing O-glycosyl compounds"/>
    <property type="evidence" value="ECO:0007669"/>
    <property type="project" value="InterPro"/>
</dbReference>
<feature type="domain" description="Glycosyl hydrolase family 13 catalytic" evidence="13">
    <location>
        <begin position="145"/>
        <end position="480"/>
    </location>
</feature>
<keyword evidence="15" id="KW-1185">Reference proteome</keyword>
<reference evidence="14 15" key="1">
    <citation type="submission" date="2018-03" db="EMBL/GenBank/DDBJ databases">
        <title>Genome sequence of Clostridium vincentii DSM 10228.</title>
        <authorList>
            <person name="Poehlein A."/>
            <person name="Daniel R."/>
        </authorList>
    </citation>
    <scope>NUCLEOTIDE SEQUENCE [LARGE SCALE GENOMIC DNA]</scope>
    <source>
        <strain evidence="14 15">DSM 10228</strain>
    </source>
</reference>
<evidence type="ECO:0000256" key="6">
    <source>
        <dbReference type="ARBA" id="ARBA00022600"/>
    </source>
</evidence>